<dbReference type="InterPro" id="IPR035921">
    <property type="entry name" value="F/V-ATP_Csub_sf"/>
</dbReference>
<dbReference type="GO" id="GO:0046961">
    <property type="term" value="F:proton-transporting ATPase activity, rotational mechanism"/>
    <property type="evidence" value="ECO:0007669"/>
    <property type="project" value="InterPro"/>
</dbReference>
<evidence type="ECO:0000256" key="10">
    <source>
        <dbReference type="ARBA" id="ARBA00023136"/>
    </source>
</evidence>
<keyword evidence="6 11" id="KW-0812">Transmembrane</keyword>
<dbReference type="PRINTS" id="PR00122">
    <property type="entry name" value="VACATPASE"/>
</dbReference>
<comment type="function">
    <text evidence="11">Proton-conducting pore forming subunit of the membrane integral V0 complex of vacuolar ATPase. V-ATPase is responsible for acidifying a variety of intracellular compartments in eukaryotic cells.</text>
</comment>
<evidence type="ECO:0000256" key="1">
    <source>
        <dbReference type="ARBA" id="ARBA00004128"/>
    </source>
</evidence>
<accession>A0AAV7G5K9</accession>
<feature type="transmembrane region" description="Helical" evidence="11">
    <location>
        <begin position="248"/>
        <end position="274"/>
    </location>
</feature>
<dbReference type="AlphaFoldDB" id="A0AAV7G5K9"/>
<evidence type="ECO:0000256" key="7">
    <source>
        <dbReference type="ARBA" id="ARBA00022781"/>
    </source>
</evidence>
<feature type="transmembrane region" description="Helical" evidence="11">
    <location>
        <begin position="171"/>
        <end position="195"/>
    </location>
</feature>
<feature type="transmembrane region" description="Helical" evidence="11">
    <location>
        <begin position="72"/>
        <end position="91"/>
    </location>
</feature>
<organism evidence="13 14">
    <name type="scientific">Dendrobium chrysotoxum</name>
    <name type="common">Orchid</name>
    <dbReference type="NCBI Taxonomy" id="161865"/>
    <lineage>
        <taxon>Eukaryota</taxon>
        <taxon>Viridiplantae</taxon>
        <taxon>Streptophyta</taxon>
        <taxon>Embryophyta</taxon>
        <taxon>Tracheophyta</taxon>
        <taxon>Spermatophyta</taxon>
        <taxon>Magnoliopsida</taxon>
        <taxon>Liliopsida</taxon>
        <taxon>Asparagales</taxon>
        <taxon>Orchidaceae</taxon>
        <taxon>Epidendroideae</taxon>
        <taxon>Malaxideae</taxon>
        <taxon>Dendrobiinae</taxon>
        <taxon>Dendrobium</taxon>
    </lineage>
</organism>
<sequence length="284" mass="30333">MALRSFSTPAAIGTVVRPLHPKTTASLSLLATRTDSSASPLVSSWYQSTALWIPFPLSLKASREEDFLKESMLACFFAFVVPVGAAASSFSLFLSTRNSHQEFAANVTIFFSPSLFLLAWKSRREFAVQVPFFGFLDAAVAFVFSCMGDAYGTTKSGVGAASMDVMRVELVMKSIVSMVMVGVLGIYGLIISVIISTRINPKAKSYYLFNGYTHLISGMACGLVGLSAGMAIDIVGDAGVRANAQQPMLFVGMILILIFAKALALYGLIVGIILSSRAGQSRAD</sequence>
<dbReference type="Pfam" id="PF00137">
    <property type="entry name" value="ATP-synt_C"/>
    <property type="match status" value="2"/>
</dbReference>
<evidence type="ECO:0000256" key="4">
    <source>
        <dbReference type="ARBA" id="ARBA00022448"/>
    </source>
</evidence>
<dbReference type="CDD" id="cd18176">
    <property type="entry name" value="ATP-synt_Vo_c_ATP6C_rpt2"/>
    <property type="match status" value="1"/>
</dbReference>
<keyword evidence="4 11" id="KW-0813">Transport</keyword>
<protein>
    <recommendedName>
        <fullName evidence="11">V-type proton ATPase proteolipid subunit</fullName>
    </recommendedName>
</protein>
<dbReference type="EMBL" id="JAGFBR010000018">
    <property type="protein sequence ID" value="KAH0451040.1"/>
    <property type="molecule type" value="Genomic_DNA"/>
</dbReference>
<evidence type="ECO:0000313" key="14">
    <source>
        <dbReference type="Proteomes" id="UP000775213"/>
    </source>
</evidence>
<feature type="transmembrane region" description="Helical" evidence="11">
    <location>
        <begin position="132"/>
        <end position="151"/>
    </location>
</feature>
<comment type="subcellular location">
    <subcellularLocation>
        <location evidence="1 11">Vacuole membrane</location>
        <topology evidence="1 11">Multi-pass membrane protein</topology>
    </subcellularLocation>
</comment>
<dbReference type="Proteomes" id="UP000775213">
    <property type="component" value="Unassembled WGS sequence"/>
</dbReference>
<keyword evidence="9 11" id="KW-0406">Ion transport</keyword>
<evidence type="ECO:0000313" key="13">
    <source>
        <dbReference type="EMBL" id="KAH0451040.1"/>
    </source>
</evidence>
<comment type="caution">
    <text evidence="11">Lacks conserved residue(s) required for the propagation of feature annotation.</text>
</comment>
<feature type="transmembrane region" description="Helical" evidence="11">
    <location>
        <begin position="103"/>
        <end position="120"/>
    </location>
</feature>
<evidence type="ECO:0000256" key="11">
    <source>
        <dbReference type="RuleBase" id="RU363060"/>
    </source>
</evidence>
<proteinExistence type="inferred from homology"/>
<dbReference type="InterPro" id="IPR002379">
    <property type="entry name" value="ATPase_proteolipid_c-like_dom"/>
</dbReference>
<reference evidence="13 14" key="1">
    <citation type="journal article" date="2021" name="Hortic Res">
        <title>Chromosome-scale assembly of the Dendrobium chrysotoxum genome enhances the understanding of orchid evolution.</title>
        <authorList>
            <person name="Zhang Y."/>
            <person name="Zhang G.Q."/>
            <person name="Zhang D."/>
            <person name="Liu X.D."/>
            <person name="Xu X.Y."/>
            <person name="Sun W.H."/>
            <person name="Yu X."/>
            <person name="Zhu X."/>
            <person name="Wang Z.W."/>
            <person name="Zhao X."/>
            <person name="Zhong W.Y."/>
            <person name="Chen H."/>
            <person name="Yin W.L."/>
            <person name="Huang T."/>
            <person name="Niu S.C."/>
            <person name="Liu Z.J."/>
        </authorList>
    </citation>
    <scope>NUCLEOTIDE SEQUENCE [LARGE SCALE GENOMIC DNA]</scope>
    <source>
        <strain evidence="13">Lindl</strain>
    </source>
</reference>
<evidence type="ECO:0000256" key="6">
    <source>
        <dbReference type="ARBA" id="ARBA00022692"/>
    </source>
</evidence>
<keyword evidence="5 11" id="KW-0926">Vacuole</keyword>
<gene>
    <name evidence="13" type="ORF">IEQ34_021732</name>
</gene>
<keyword evidence="8 11" id="KW-1133">Transmembrane helix</keyword>
<comment type="caution">
    <text evidence="13">The sequence shown here is derived from an EMBL/GenBank/DDBJ whole genome shotgun (WGS) entry which is preliminary data.</text>
</comment>
<comment type="similarity">
    <text evidence="2 11">Belongs to the V-ATPase proteolipid subunit family.</text>
</comment>
<dbReference type="PANTHER" id="PTHR10263">
    <property type="entry name" value="V-TYPE PROTON ATPASE PROTEOLIPID SUBUNIT"/>
    <property type="match status" value="1"/>
</dbReference>
<feature type="transmembrane region" description="Helical" evidence="11">
    <location>
        <begin position="207"/>
        <end position="228"/>
    </location>
</feature>
<keyword evidence="14" id="KW-1185">Reference proteome</keyword>
<dbReference type="GO" id="GO:0005774">
    <property type="term" value="C:vacuolar membrane"/>
    <property type="evidence" value="ECO:0007669"/>
    <property type="project" value="UniProtKB-SubCell"/>
</dbReference>
<keyword evidence="7 11" id="KW-0375">Hydrogen ion transport</keyword>
<evidence type="ECO:0000256" key="2">
    <source>
        <dbReference type="ARBA" id="ARBA00007296"/>
    </source>
</evidence>
<dbReference type="InterPro" id="IPR000245">
    <property type="entry name" value="ATPase_proteolipid_csu"/>
</dbReference>
<dbReference type="NCBIfam" id="TIGR01100">
    <property type="entry name" value="V_ATP_synt_C"/>
    <property type="match status" value="1"/>
</dbReference>
<evidence type="ECO:0000256" key="5">
    <source>
        <dbReference type="ARBA" id="ARBA00022554"/>
    </source>
</evidence>
<evidence type="ECO:0000256" key="8">
    <source>
        <dbReference type="ARBA" id="ARBA00022989"/>
    </source>
</evidence>
<feature type="domain" description="V-ATPase proteolipid subunit C-like" evidence="12">
    <location>
        <begin position="217"/>
        <end position="274"/>
    </location>
</feature>
<comment type="subunit">
    <text evidence="3">V-ATPase is a heteromultimeric enzyme composed of a peripheral catalytic V1 complex (main components: subunits A, B, C, D, E, and F) attached to an integral membrane V0 proton pore complex (main component: the proteolipid protein; which is present as a hexamer that forms the proton-conducting pore).</text>
</comment>
<comment type="subunit">
    <text evidence="11">V-ATPase is a heteromultimeric enzyme composed of a peripheral catalytic V1 complex attached to an integral membrane V0 proton pore complex.</text>
</comment>
<dbReference type="GO" id="GO:0033179">
    <property type="term" value="C:proton-transporting V-type ATPase, V0 domain"/>
    <property type="evidence" value="ECO:0007669"/>
    <property type="project" value="InterPro"/>
</dbReference>
<dbReference type="CDD" id="cd18175">
    <property type="entry name" value="ATP-synt_Vo_c_ATP6C_rpt1"/>
    <property type="match status" value="1"/>
</dbReference>
<keyword evidence="10 11" id="KW-0472">Membrane</keyword>
<evidence type="ECO:0000256" key="3">
    <source>
        <dbReference type="ARBA" id="ARBA00011269"/>
    </source>
</evidence>
<dbReference type="InterPro" id="IPR011555">
    <property type="entry name" value="ATPase_proteolipid_su_C_euk"/>
</dbReference>
<evidence type="ECO:0000259" key="12">
    <source>
        <dbReference type="Pfam" id="PF00137"/>
    </source>
</evidence>
<feature type="domain" description="V-ATPase proteolipid subunit C-like" evidence="12">
    <location>
        <begin position="138"/>
        <end position="195"/>
    </location>
</feature>
<evidence type="ECO:0000256" key="9">
    <source>
        <dbReference type="ARBA" id="ARBA00023065"/>
    </source>
</evidence>
<dbReference type="Gene3D" id="1.20.120.610">
    <property type="entry name" value="lithium bound rotor ring of v- atpase"/>
    <property type="match status" value="1"/>
</dbReference>
<name>A0AAV7G5K9_DENCH</name>
<dbReference type="FunFam" id="1.20.120.610:FF:000003">
    <property type="entry name" value="V-type proton ATPase proteolipid subunit"/>
    <property type="match status" value="1"/>
</dbReference>
<dbReference type="SUPFAM" id="SSF81333">
    <property type="entry name" value="F1F0 ATP synthase subunit C"/>
    <property type="match status" value="1"/>
</dbReference>